<dbReference type="Proteomes" id="UP000037460">
    <property type="component" value="Unassembled WGS sequence"/>
</dbReference>
<keyword evidence="3" id="KW-1185">Reference proteome</keyword>
<evidence type="ECO:0000256" key="1">
    <source>
        <dbReference type="SAM" id="MobiDB-lite"/>
    </source>
</evidence>
<sequence length="421" mass="45352">MRRLLRATPTALPRALLGQQSSSVASSPLTTAARLLATSATHALPTRKQHFKEHLHKLREQDPARWSARALSRHFGVPLENIEAMLTLQALEAERKESGGALDAELLELADDAEEYLESEFAESAPAAEELAKGAGATLGASETLYDDDAPPSVTLEHMSLEHELALVGAVVARLSLDELSALEEQVRPPGQAQGAVVGAAGADEAAQRAAIQRSMLSSLCVDVPAPLLEPAAAGQAPLRLSAMALPPLPPRRAGVARPQAAARGVTVGDGMDDEAAKDEFWVDSSRPKPAMAPVRRAVSDDVMASPLRRPHGSPTGDWGQASTVEEMHSVRAPLFADELQSNIEARARRLAPDAQHWPYRKTGRFLFTELTRHSKKVPMAARVWVSEKDVGTREPSEREGRAAAVRAQPPILQPRIKRNM</sequence>
<evidence type="ECO:0000313" key="2">
    <source>
        <dbReference type="EMBL" id="KOO53027.1"/>
    </source>
</evidence>
<dbReference type="EMBL" id="JWZX01000413">
    <property type="protein sequence ID" value="KOO53027.1"/>
    <property type="molecule type" value="Genomic_DNA"/>
</dbReference>
<feature type="region of interest" description="Disordered" evidence="1">
    <location>
        <begin position="392"/>
        <end position="421"/>
    </location>
</feature>
<protein>
    <submittedName>
        <fullName evidence="2">Uncharacterized protein</fullName>
    </submittedName>
</protein>
<organism evidence="2 3">
    <name type="scientific">Chrysochromulina tobinii</name>
    <dbReference type="NCBI Taxonomy" id="1460289"/>
    <lineage>
        <taxon>Eukaryota</taxon>
        <taxon>Haptista</taxon>
        <taxon>Haptophyta</taxon>
        <taxon>Prymnesiophyceae</taxon>
        <taxon>Prymnesiales</taxon>
        <taxon>Chrysochromulinaceae</taxon>
        <taxon>Chrysochromulina</taxon>
    </lineage>
</organism>
<comment type="caution">
    <text evidence="2">The sequence shown here is derived from an EMBL/GenBank/DDBJ whole genome shotgun (WGS) entry which is preliminary data.</text>
</comment>
<feature type="compositionally biased region" description="Basic and acidic residues" evidence="1">
    <location>
        <begin position="392"/>
        <end position="402"/>
    </location>
</feature>
<proteinExistence type="predicted"/>
<accession>A0A0M0LQ71</accession>
<evidence type="ECO:0000313" key="3">
    <source>
        <dbReference type="Proteomes" id="UP000037460"/>
    </source>
</evidence>
<reference evidence="3" key="1">
    <citation type="journal article" date="2015" name="PLoS Genet.">
        <title>Genome Sequence and Transcriptome Analyses of Chrysochromulina tobin: Metabolic Tools for Enhanced Algal Fitness in the Prominent Order Prymnesiales (Haptophyceae).</title>
        <authorList>
            <person name="Hovde B.T."/>
            <person name="Deodato C.R."/>
            <person name="Hunsperger H.M."/>
            <person name="Ryken S.A."/>
            <person name="Yost W."/>
            <person name="Jha R.K."/>
            <person name="Patterson J."/>
            <person name="Monnat R.J. Jr."/>
            <person name="Barlow S.B."/>
            <person name="Starkenburg S.R."/>
            <person name="Cattolico R.A."/>
        </authorList>
    </citation>
    <scope>NUCLEOTIDE SEQUENCE</scope>
    <source>
        <strain evidence="3">CCMP291</strain>
    </source>
</reference>
<name>A0A0M0LQ71_9EUKA</name>
<gene>
    <name evidence="2" type="ORF">Ctob_013235</name>
</gene>
<dbReference type="AlphaFoldDB" id="A0A0M0LQ71"/>